<dbReference type="PANTHER" id="PTHR32552">
    <property type="entry name" value="FERRICHROME IRON RECEPTOR-RELATED"/>
    <property type="match status" value="1"/>
</dbReference>
<dbReference type="InterPro" id="IPR039426">
    <property type="entry name" value="TonB-dep_rcpt-like"/>
</dbReference>
<reference evidence="18 19" key="1">
    <citation type="submission" date="2016-10" db="EMBL/GenBank/DDBJ databases">
        <authorList>
            <person name="de Groot N.N."/>
        </authorList>
    </citation>
    <scope>NUCLEOTIDE SEQUENCE [LARGE SCALE GENOMIC DNA]</scope>
    <source>
        <strain evidence="18 19">DSM 25927</strain>
    </source>
</reference>
<evidence type="ECO:0000256" key="5">
    <source>
        <dbReference type="ARBA" id="ARBA00022692"/>
    </source>
</evidence>
<dbReference type="Gene3D" id="2.40.170.20">
    <property type="entry name" value="TonB-dependent receptor, beta-barrel domain"/>
    <property type="match status" value="1"/>
</dbReference>
<keyword evidence="4 12" id="KW-1134">Transmembrane beta strand</keyword>
<keyword evidence="10 18" id="KW-0675">Receptor</keyword>
<dbReference type="STRING" id="489703.SAMN04488038_10367"/>
<evidence type="ECO:0000256" key="9">
    <source>
        <dbReference type="ARBA" id="ARBA00023136"/>
    </source>
</evidence>
<evidence type="ECO:0000259" key="16">
    <source>
        <dbReference type="Pfam" id="PF00593"/>
    </source>
</evidence>
<feature type="domain" description="TonB-dependent receptor-like beta-barrel" evidence="16">
    <location>
        <begin position="236"/>
        <end position="747"/>
    </location>
</feature>
<evidence type="ECO:0000256" key="7">
    <source>
        <dbReference type="ARBA" id="ARBA00023065"/>
    </source>
</evidence>
<evidence type="ECO:0000256" key="14">
    <source>
        <dbReference type="SAM" id="MobiDB-lite"/>
    </source>
</evidence>
<dbReference type="RefSeq" id="WP_177188838.1">
    <property type="nucleotide sequence ID" value="NZ_FOFS01000003.1"/>
</dbReference>
<evidence type="ECO:0000256" key="2">
    <source>
        <dbReference type="ARBA" id="ARBA00009810"/>
    </source>
</evidence>
<dbReference type="Pfam" id="PF07715">
    <property type="entry name" value="Plug"/>
    <property type="match status" value="1"/>
</dbReference>
<dbReference type="InterPro" id="IPR012910">
    <property type="entry name" value="Plug_dom"/>
</dbReference>
<sequence>MFRLSPVAAAAVAFHLLPASAQAQEAPEAGAVTQMKEVKVQADTASPYQTRKVDSPKYTAPLLDTPQTVTVVPAQLMQEQGLLSLREVLITVPGITFGAGEGGGGYGDSINLRGFSANTDITIDGVRDSAQYSRSDSFNVQQIEVINGANSVYAGAGSVGGSINEVSKRPLAENFTLISAGLGTDRYARMSMDANQRLAEGLAGRVNLMVHRNDAPGRDYEDFQRWGLAPSLTLGMGTPTRLTLSYFHQHDDNIPQYGVPFHNGKALPGVDDSRYFGYHNIDRQKIDSDLATAIVEHEFNDLVSLRNLSRLGYTTQHAIVDPPQGIYCLENGLKPVAISASAPSGYSACTSSDPAPGYYRPSGPRGNTRDTENVLIMNQTDLTWTFSSGPLAHTLLSGFAITHETFHLDTGNVLRNAGGATPNPTLPDMLIADPDSTWTGPVNFIRSATQDGGLDNAAIYLFDTVKLGSQVDFNAGVRYERNKGSYGTVSYNPDGSVLASSPSKTYYSDELLLSYRAGIVYKPRSNASVYLVYGNAQTPSKTAVNGSLSDATADVDPEQARLIEAGGKWDVLAQRLSLTAAVFRNERSNYKVASGDPLVTTQQLDGQAHVDGAILGIAGELSERWAVFANYTYLNSKVDRGVSRFLAAKGYDYTKGDALTNTPRHSASLWTSYSLPHRVQLGYGFSYQGDFFLTQHTGTSYDSTQPDVSGVRSTFPLIRMPSYLIHRAMVSYGATQKLNLRLNANNLFDKDYFIRARNNGWATPGDARNFVLTADYNF</sequence>
<evidence type="ECO:0000256" key="15">
    <source>
        <dbReference type="SAM" id="SignalP"/>
    </source>
</evidence>
<evidence type="ECO:0000256" key="13">
    <source>
        <dbReference type="RuleBase" id="RU003357"/>
    </source>
</evidence>
<dbReference type="CDD" id="cd01347">
    <property type="entry name" value="ligand_gated_channel"/>
    <property type="match status" value="1"/>
</dbReference>
<gene>
    <name evidence="18" type="ORF">SAMN04488038_10367</name>
</gene>
<evidence type="ECO:0000256" key="6">
    <source>
        <dbReference type="ARBA" id="ARBA00022729"/>
    </source>
</evidence>
<dbReference type="PANTHER" id="PTHR32552:SF83">
    <property type="entry name" value="BLR3904 PROTEIN"/>
    <property type="match status" value="1"/>
</dbReference>
<evidence type="ECO:0000259" key="17">
    <source>
        <dbReference type="Pfam" id="PF07715"/>
    </source>
</evidence>
<keyword evidence="8 13" id="KW-0798">TonB box</keyword>
<evidence type="ECO:0000313" key="18">
    <source>
        <dbReference type="EMBL" id="SEQ01058.1"/>
    </source>
</evidence>
<evidence type="ECO:0000256" key="1">
    <source>
        <dbReference type="ARBA" id="ARBA00004571"/>
    </source>
</evidence>
<comment type="similarity">
    <text evidence="2 12 13">Belongs to the TonB-dependent receptor family.</text>
</comment>
<dbReference type="EMBL" id="FOFS01000003">
    <property type="protein sequence ID" value="SEQ01058.1"/>
    <property type="molecule type" value="Genomic_DNA"/>
</dbReference>
<dbReference type="AlphaFoldDB" id="A0A1H9CKD2"/>
<evidence type="ECO:0000256" key="8">
    <source>
        <dbReference type="ARBA" id="ARBA00023077"/>
    </source>
</evidence>
<dbReference type="GO" id="GO:0009279">
    <property type="term" value="C:cell outer membrane"/>
    <property type="evidence" value="ECO:0007669"/>
    <property type="project" value="UniProtKB-SubCell"/>
</dbReference>
<dbReference type="SUPFAM" id="SSF56935">
    <property type="entry name" value="Porins"/>
    <property type="match status" value="1"/>
</dbReference>
<keyword evidence="9 12" id="KW-0472">Membrane</keyword>
<evidence type="ECO:0000256" key="4">
    <source>
        <dbReference type="ARBA" id="ARBA00022452"/>
    </source>
</evidence>
<evidence type="ECO:0000256" key="10">
    <source>
        <dbReference type="ARBA" id="ARBA00023170"/>
    </source>
</evidence>
<feature type="signal peptide" evidence="15">
    <location>
        <begin position="1"/>
        <end position="23"/>
    </location>
</feature>
<comment type="subcellular location">
    <subcellularLocation>
        <location evidence="1 12">Cell outer membrane</location>
        <topology evidence="1 12">Multi-pass membrane protein</topology>
    </subcellularLocation>
</comment>
<evidence type="ECO:0000256" key="12">
    <source>
        <dbReference type="PROSITE-ProRule" id="PRU01360"/>
    </source>
</evidence>
<dbReference type="InterPro" id="IPR036942">
    <property type="entry name" value="Beta-barrel_TonB_sf"/>
</dbReference>
<dbReference type="GO" id="GO:0015344">
    <property type="term" value="F:siderophore uptake transmembrane transporter activity"/>
    <property type="evidence" value="ECO:0007669"/>
    <property type="project" value="TreeGrafter"/>
</dbReference>
<dbReference type="InterPro" id="IPR037066">
    <property type="entry name" value="Plug_dom_sf"/>
</dbReference>
<dbReference type="InterPro" id="IPR000531">
    <property type="entry name" value="Beta-barrel_TonB"/>
</dbReference>
<dbReference type="Proteomes" id="UP000199233">
    <property type="component" value="Unassembled WGS sequence"/>
</dbReference>
<keyword evidence="3 12" id="KW-0813">Transport</keyword>
<proteinExistence type="inferred from homology"/>
<evidence type="ECO:0000256" key="3">
    <source>
        <dbReference type="ARBA" id="ARBA00022448"/>
    </source>
</evidence>
<dbReference type="Gene3D" id="2.170.130.10">
    <property type="entry name" value="TonB-dependent receptor, plug domain"/>
    <property type="match status" value="1"/>
</dbReference>
<accession>A0A1H9CKD2</accession>
<feature type="domain" description="TonB-dependent receptor plug" evidence="17">
    <location>
        <begin position="62"/>
        <end position="161"/>
    </location>
</feature>
<keyword evidence="5 12" id="KW-0812">Transmembrane</keyword>
<keyword evidence="11 12" id="KW-0998">Cell outer membrane</keyword>
<feature type="region of interest" description="Disordered" evidence="14">
    <location>
        <begin position="351"/>
        <end position="370"/>
    </location>
</feature>
<keyword evidence="6 15" id="KW-0732">Signal</keyword>
<evidence type="ECO:0000313" key="19">
    <source>
        <dbReference type="Proteomes" id="UP000199233"/>
    </source>
</evidence>
<keyword evidence="7" id="KW-0406">Ion transport</keyword>
<evidence type="ECO:0000256" key="11">
    <source>
        <dbReference type="ARBA" id="ARBA00023237"/>
    </source>
</evidence>
<protein>
    <submittedName>
        <fullName evidence="18">Catecholate siderophore receptor</fullName>
    </submittedName>
</protein>
<dbReference type="GO" id="GO:0015891">
    <property type="term" value="P:siderophore transport"/>
    <property type="evidence" value="ECO:0007669"/>
    <property type="project" value="UniProtKB-ARBA"/>
</dbReference>
<dbReference type="FunFam" id="2.170.130.10:FF:000001">
    <property type="entry name" value="Catecholate siderophore TonB-dependent receptor"/>
    <property type="match status" value="1"/>
</dbReference>
<name>A0A1H9CKD2_9GAMM</name>
<keyword evidence="19" id="KW-1185">Reference proteome</keyword>
<feature type="chain" id="PRO_5011697863" evidence="15">
    <location>
        <begin position="24"/>
        <end position="778"/>
    </location>
</feature>
<dbReference type="PROSITE" id="PS52016">
    <property type="entry name" value="TONB_DEPENDENT_REC_3"/>
    <property type="match status" value="1"/>
</dbReference>
<dbReference type="Pfam" id="PF00593">
    <property type="entry name" value="TonB_dep_Rec_b-barrel"/>
    <property type="match status" value="1"/>
</dbReference>
<organism evidence="18 19">
    <name type="scientific">Solimonas aquatica</name>
    <dbReference type="NCBI Taxonomy" id="489703"/>
    <lineage>
        <taxon>Bacteria</taxon>
        <taxon>Pseudomonadati</taxon>
        <taxon>Pseudomonadota</taxon>
        <taxon>Gammaproteobacteria</taxon>
        <taxon>Nevskiales</taxon>
        <taxon>Nevskiaceae</taxon>
        <taxon>Solimonas</taxon>
    </lineage>
</organism>